<keyword evidence="9" id="KW-0793">Thylakoid</keyword>
<evidence type="ECO:0000256" key="8">
    <source>
        <dbReference type="ARBA" id="ARBA00022946"/>
    </source>
</evidence>
<dbReference type="GO" id="GO:0009654">
    <property type="term" value="C:photosystem II oxygen evolving complex"/>
    <property type="evidence" value="ECO:0007669"/>
    <property type="project" value="InterPro"/>
</dbReference>
<gene>
    <name evidence="12" type="ORF">SLEP1_g16324</name>
</gene>
<dbReference type="PANTHER" id="PTHR34369">
    <property type="entry name" value="PHOTOSYSTEM II 10 KDA POLYPEPTIDE, CHLOROPLASTIC"/>
    <property type="match status" value="1"/>
</dbReference>
<dbReference type="InterPro" id="IPR006814">
    <property type="entry name" value="PSII_PsbR"/>
</dbReference>
<reference evidence="12 13" key="1">
    <citation type="journal article" date="2021" name="Commun. Biol.">
        <title>The genome of Shorea leprosula (Dipterocarpaceae) highlights the ecological relevance of drought in aseasonal tropical rainforests.</title>
        <authorList>
            <person name="Ng K.K.S."/>
            <person name="Kobayashi M.J."/>
            <person name="Fawcett J.A."/>
            <person name="Hatakeyama M."/>
            <person name="Paape T."/>
            <person name="Ng C.H."/>
            <person name="Ang C.C."/>
            <person name="Tnah L.H."/>
            <person name="Lee C.T."/>
            <person name="Nishiyama T."/>
            <person name="Sese J."/>
            <person name="O'Brien M.J."/>
            <person name="Copetti D."/>
            <person name="Mohd Noor M.I."/>
            <person name="Ong R.C."/>
            <person name="Putra M."/>
            <person name="Sireger I.Z."/>
            <person name="Indrioko S."/>
            <person name="Kosugi Y."/>
            <person name="Izuno A."/>
            <person name="Isagi Y."/>
            <person name="Lee S.L."/>
            <person name="Shimizu K.K."/>
        </authorList>
    </citation>
    <scope>NUCLEOTIDE SEQUENCE [LARGE SCALE GENOMIC DNA]</scope>
    <source>
        <strain evidence="12">214</strain>
    </source>
</reference>
<keyword evidence="8" id="KW-0809">Transit peptide</keyword>
<dbReference type="Proteomes" id="UP001054252">
    <property type="component" value="Unassembled WGS sequence"/>
</dbReference>
<evidence type="ECO:0000313" key="13">
    <source>
        <dbReference type="Proteomes" id="UP001054252"/>
    </source>
</evidence>
<evidence type="ECO:0000256" key="6">
    <source>
        <dbReference type="ARBA" id="ARBA00022531"/>
    </source>
</evidence>
<evidence type="ECO:0000313" key="12">
    <source>
        <dbReference type="EMBL" id="GKV04125.1"/>
    </source>
</evidence>
<dbReference type="PANTHER" id="PTHR34369:SF2">
    <property type="entry name" value="PHOTOSYSTEM II 10 KDA POLYPEPTIDE, CHLOROPLASTIC"/>
    <property type="match status" value="1"/>
</dbReference>
<comment type="similarity">
    <text evidence="3">Belongs to the psbR family.</text>
</comment>
<keyword evidence="5" id="KW-0150">Chloroplast</keyword>
<comment type="subcellular location">
    <subcellularLocation>
        <location evidence="2">Plastid</location>
        <location evidence="2">Chloroplast thylakoid membrane</location>
    </subcellularLocation>
</comment>
<keyword evidence="13" id="KW-1185">Reference proteome</keyword>
<evidence type="ECO:0000256" key="4">
    <source>
        <dbReference type="ARBA" id="ARBA00018725"/>
    </source>
</evidence>
<evidence type="ECO:0000256" key="2">
    <source>
        <dbReference type="ARBA" id="ARBA00004334"/>
    </source>
</evidence>
<keyword evidence="11" id="KW-0604">Photosystem II</keyword>
<organism evidence="12 13">
    <name type="scientific">Rubroshorea leprosula</name>
    <dbReference type="NCBI Taxonomy" id="152421"/>
    <lineage>
        <taxon>Eukaryota</taxon>
        <taxon>Viridiplantae</taxon>
        <taxon>Streptophyta</taxon>
        <taxon>Embryophyta</taxon>
        <taxon>Tracheophyta</taxon>
        <taxon>Spermatophyta</taxon>
        <taxon>Magnoliopsida</taxon>
        <taxon>eudicotyledons</taxon>
        <taxon>Gunneridae</taxon>
        <taxon>Pentapetalae</taxon>
        <taxon>rosids</taxon>
        <taxon>malvids</taxon>
        <taxon>Malvales</taxon>
        <taxon>Dipterocarpaceae</taxon>
        <taxon>Rubroshorea</taxon>
    </lineage>
</organism>
<comment type="function">
    <text evidence="1">Associated with the oxygen-evolving complex of photosystem II.</text>
</comment>
<accession>A0AAV5IZC5</accession>
<dbReference type="GO" id="GO:0009535">
    <property type="term" value="C:chloroplast thylakoid membrane"/>
    <property type="evidence" value="ECO:0007669"/>
    <property type="project" value="UniProtKB-SubCell"/>
</dbReference>
<name>A0AAV5IZC5_9ROSI</name>
<keyword evidence="6" id="KW-0602">Photosynthesis</keyword>
<sequence length="79" mass="8399">MATSMMASLSLKPSPFIVEKSAVRGVPSLARSKPRTFKIEASGKKLKTDKPYGINGGMTLREGLDASGRKGKVGVLLSY</sequence>
<dbReference type="GO" id="GO:0015979">
    <property type="term" value="P:photosynthesis"/>
    <property type="evidence" value="ECO:0007669"/>
    <property type="project" value="UniProtKB-KW"/>
</dbReference>
<dbReference type="Pfam" id="PF04725">
    <property type="entry name" value="PsbR"/>
    <property type="match status" value="1"/>
</dbReference>
<proteinExistence type="inferred from homology"/>
<protein>
    <recommendedName>
        <fullName evidence="4">Photosystem II 10 kDa polypeptide, chloroplastic</fullName>
    </recommendedName>
</protein>
<evidence type="ECO:0000256" key="7">
    <source>
        <dbReference type="ARBA" id="ARBA00022640"/>
    </source>
</evidence>
<evidence type="ECO:0000256" key="5">
    <source>
        <dbReference type="ARBA" id="ARBA00022528"/>
    </source>
</evidence>
<evidence type="ECO:0000256" key="3">
    <source>
        <dbReference type="ARBA" id="ARBA00006659"/>
    </source>
</evidence>
<evidence type="ECO:0000256" key="9">
    <source>
        <dbReference type="ARBA" id="ARBA00023078"/>
    </source>
</evidence>
<keyword evidence="10" id="KW-0472">Membrane</keyword>
<comment type="caution">
    <text evidence="12">The sequence shown here is derived from an EMBL/GenBank/DDBJ whole genome shotgun (WGS) entry which is preliminary data.</text>
</comment>
<evidence type="ECO:0000256" key="10">
    <source>
        <dbReference type="ARBA" id="ARBA00023136"/>
    </source>
</evidence>
<keyword evidence="7" id="KW-0934">Plastid</keyword>
<dbReference type="AlphaFoldDB" id="A0AAV5IZC5"/>
<dbReference type="EMBL" id="BPVZ01000021">
    <property type="protein sequence ID" value="GKV04125.1"/>
    <property type="molecule type" value="Genomic_DNA"/>
</dbReference>
<evidence type="ECO:0000256" key="11">
    <source>
        <dbReference type="ARBA" id="ARBA00023276"/>
    </source>
</evidence>
<evidence type="ECO:0000256" key="1">
    <source>
        <dbReference type="ARBA" id="ARBA00002966"/>
    </source>
</evidence>